<dbReference type="RefSeq" id="WP_161380854.1">
    <property type="nucleotide sequence ID" value="NZ_JAAIFS010000001.1"/>
</dbReference>
<evidence type="ECO:0000259" key="1">
    <source>
        <dbReference type="Pfam" id="PF00501"/>
    </source>
</evidence>
<sequence>MSVATPALVVPDLLRLRAENHPDQIVVNINGERTLSYGEWYERANAVARGLLDRGTTRGERIALLFGGLQLRRHR</sequence>
<reference evidence="2 4" key="2">
    <citation type="submission" date="2024-10" db="EMBL/GenBank/DDBJ databases">
        <authorList>
            <person name="Wannawong T."/>
            <person name="Kuncharoen N."/>
            <person name="Mhuantong W."/>
        </authorList>
    </citation>
    <scope>NUCLEOTIDE SEQUENCE [LARGE SCALE GENOMIC DNA]</scope>
    <source>
        <strain evidence="2 4">CALK1-4</strain>
    </source>
</reference>
<accession>A0A6B3QAH9</accession>
<proteinExistence type="predicted"/>
<comment type="caution">
    <text evidence="3">The sequence shown here is derived from an EMBL/GenBank/DDBJ whole genome shotgun (WGS) entry which is preliminary data.</text>
</comment>
<evidence type="ECO:0000313" key="2">
    <source>
        <dbReference type="EMBL" id="MFI0575792.1"/>
    </source>
</evidence>
<dbReference type="Pfam" id="PF00501">
    <property type="entry name" value="AMP-binding"/>
    <property type="match status" value="1"/>
</dbReference>
<dbReference type="EMBL" id="JAAIFS010000001">
    <property type="protein sequence ID" value="NEV85168.1"/>
    <property type="molecule type" value="Genomic_DNA"/>
</dbReference>
<keyword evidence="4" id="KW-1185">Reference proteome</keyword>
<dbReference type="Gene3D" id="3.40.50.980">
    <property type="match status" value="1"/>
</dbReference>
<reference evidence="3" key="1">
    <citation type="journal article" date="2020" name="Microorganisms">
        <title>Isolation, Genomic and Metabolomic Characterization of Streptomyces tendae VITAKN with Quorum Sensing Inhibitory Activity from Southern India.</title>
        <authorList>
            <person name="Ishaque N.M."/>
            <person name="Burgsdorf I."/>
            <person name="Limlingan Malit J.J."/>
            <person name="Saha S."/>
            <person name="Teta R."/>
            <person name="Ewe D."/>
            <person name="Kannabiran K."/>
            <person name="Hrouzek P."/>
            <person name="Steindler L."/>
            <person name="Costantino V."/>
            <person name="Saurav K."/>
        </authorList>
    </citation>
    <scope>NUCLEOTIDE SEQUENCE</scope>
    <source>
        <strain evidence="3">VITAKN</strain>
    </source>
</reference>
<dbReference type="InterPro" id="IPR000873">
    <property type="entry name" value="AMP-dep_synth/lig_dom"/>
</dbReference>
<dbReference type="AlphaFoldDB" id="A0A6B3QAH9"/>
<name>A0A6B3QAH9_STRTE</name>
<feature type="domain" description="AMP-dependent synthetase/ligase" evidence="1">
    <location>
        <begin position="16"/>
        <end position="65"/>
    </location>
</feature>
<dbReference type="SUPFAM" id="SSF56801">
    <property type="entry name" value="Acetyl-CoA synthetase-like"/>
    <property type="match status" value="1"/>
</dbReference>
<evidence type="ECO:0000313" key="4">
    <source>
        <dbReference type="Proteomes" id="UP001610810"/>
    </source>
</evidence>
<evidence type="ECO:0000313" key="3">
    <source>
        <dbReference type="EMBL" id="NEV85168.1"/>
    </source>
</evidence>
<dbReference type="EMBL" id="JBIQWK010000010">
    <property type="protein sequence ID" value="MFI0575792.1"/>
    <property type="molecule type" value="Genomic_DNA"/>
</dbReference>
<gene>
    <name evidence="2" type="ORF">ACH3YB_29585</name>
    <name evidence="3" type="ORF">GUR47_00440</name>
</gene>
<protein>
    <submittedName>
        <fullName evidence="3">AMP-binding protein</fullName>
    </submittedName>
</protein>
<organism evidence="3">
    <name type="scientific">Streptomyces tendae</name>
    <dbReference type="NCBI Taxonomy" id="1932"/>
    <lineage>
        <taxon>Bacteria</taxon>
        <taxon>Bacillati</taxon>
        <taxon>Actinomycetota</taxon>
        <taxon>Actinomycetes</taxon>
        <taxon>Kitasatosporales</taxon>
        <taxon>Streptomycetaceae</taxon>
        <taxon>Streptomyces</taxon>
    </lineage>
</organism>
<dbReference type="Proteomes" id="UP001610810">
    <property type="component" value="Unassembled WGS sequence"/>
</dbReference>